<sequence length="163" mass="17801">MSDENKEYDGIRYRAEKHAPLVFRILFWGLVTWGVIFMAYYLLSGWSSYGEFAEIKKAKEARLAAQTQKESAAKAVPAHEEIRTTNLIGEGKKEFAARCASCHGADGKGGIGPDLTAKTYKYGKTAPEVTATISDGRTGGMPGFKNELSGDKIQGLVQYVLSL</sequence>
<protein>
    <submittedName>
        <fullName evidence="9">C-type cytochrome</fullName>
    </submittedName>
</protein>
<dbReference type="RefSeq" id="WP_135872331.1">
    <property type="nucleotide sequence ID" value="NZ_SRSC01000004.1"/>
</dbReference>
<proteinExistence type="predicted"/>
<dbReference type="Pfam" id="PF13442">
    <property type="entry name" value="Cytochrome_CBB3"/>
    <property type="match status" value="1"/>
</dbReference>
<gene>
    <name evidence="9" type="ORF">E4633_18105</name>
</gene>
<feature type="domain" description="Cytochrome c" evidence="8">
    <location>
        <begin position="86"/>
        <end position="163"/>
    </location>
</feature>
<dbReference type="PROSITE" id="PS51007">
    <property type="entry name" value="CYTC"/>
    <property type="match status" value="1"/>
</dbReference>
<keyword evidence="5 6" id="KW-0408">Iron</keyword>
<evidence type="ECO:0000313" key="9">
    <source>
        <dbReference type="EMBL" id="TGU70899.1"/>
    </source>
</evidence>
<dbReference type="InterPro" id="IPR050597">
    <property type="entry name" value="Cytochrome_c_Oxidase_Subunit"/>
</dbReference>
<name>A0A4S1CC01_9BACT</name>
<dbReference type="GO" id="GO:0020037">
    <property type="term" value="F:heme binding"/>
    <property type="evidence" value="ECO:0007669"/>
    <property type="project" value="InterPro"/>
</dbReference>
<evidence type="ECO:0000256" key="2">
    <source>
        <dbReference type="ARBA" id="ARBA00022617"/>
    </source>
</evidence>
<dbReference type="EMBL" id="SRSC01000004">
    <property type="protein sequence ID" value="TGU70899.1"/>
    <property type="molecule type" value="Genomic_DNA"/>
</dbReference>
<evidence type="ECO:0000256" key="5">
    <source>
        <dbReference type="ARBA" id="ARBA00023004"/>
    </source>
</evidence>
<evidence type="ECO:0000256" key="7">
    <source>
        <dbReference type="SAM" id="Phobius"/>
    </source>
</evidence>
<keyword evidence="10" id="KW-1185">Reference proteome</keyword>
<evidence type="ECO:0000256" key="4">
    <source>
        <dbReference type="ARBA" id="ARBA00022982"/>
    </source>
</evidence>
<dbReference type="Proteomes" id="UP000306416">
    <property type="component" value="Unassembled WGS sequence"/>
</dbReference>
<keyword evidence="3 6" id="KW-0479">Metal-binding</keyword>
<dbReference type="InterPro" id="IPR009056">
    <property type="entry name" value="Cyt_c-like_dom"/>
</dbReference>
<keyword evidence="7" id="KW-1133">Transmembrane helix</keyword>
<dbReference type="GO" id="GO:0005506">
    <property type="term" value="F:iron ion binding"/>
    <property type="evidence" value="ECO:0007669"/>
    <property type="project" value="InterPro"/>
</dbReference>
<keyword evidence="7" id="KW-0472">Membrane</keyword>
<evidence type="ECO:0000256" key="6">
    <source>
        <dbReference type="PROSITE-ProRule" id="PRU00433"/>
    </source>
</evidence>
<keyword evidence="7" id="KW-0812">Transmembrane</keyword>
<keyword evidence="4" id="KW-0249">Electron transport</keyword>
<dbReference type="AlphaFoldDB" id="A0A4S1CC01"/>
<dbReference type="SUPFAM" id="SSF46626">
    <property type="entry name" value="Cytochrome c"/>
    <property type="match status" value="1"/>
</dbReference>
<dbReference type="PANTHER" id="PTHR33751">
    <property type="entry name" value="CBB3-TYPE CYTOCHROME C OXIDASE SUBUNIT FIXP"/>
    <property type="match status" value="1"/>
</dbReference>
<reference evidence="9 10" key="1">
    <citation type="submission" date="2019-04" db="EMBL/GenBank/DDBJ databases">
        <title>Geobacter oryzae sp. nov., ferric-reducing bacteria isolated from paddy soil.</title>
        <authorList>
            <person name="Xu Z."/>
            <person name="Masuda Y."/>
            <person name="Itoh H."/>
            <person name="Senoo K."/>
        </authorList>
    </citation>
    <scope>NUCLEOTIDE SEQUENCE [LARGE SCALE GENOMIC DNA]</scope>
    <source>
        <strain evidence="9 10">Red111</strain>
    </source>
</reference>
<comment type="caution">
    <text evidence="9">The sequence shown here is derived from an EMBL/GenBank/DDBJ whole genome shotgun (WGS) entry which is preliminary data.</text>
</comment>
<evidence type="ECO:0000259" key="8">
    <source>
        <dbReference type="PROSITE" id="PS51007"/>
    </source>
</evidence>
<dbReference type="Gene3D" id="1.10.760.10">
    <property type="entry name" value="Cytochrome c-like domain"/>
    <property type="match status" value="1"/>
</dbReference>
<evidence type="ECO:0000313" key="10">
    <source>
        <dbReference type="Proteomes" id="UP000306416"/>
    </source>
</evidence>
<keyword evidence="1" id="KW-0813">Transport</keyword>
<dbReference type="InterPro" id="IPR008168">
    <property type="entry name" value="Cyt_C_IC"/>
</dbReference>
<organism evidence="9 10">
    <name type="scientific">Geomonas terrae</name>
    <dbReference type="NCBI Taxonomy" id="2562681"/>
    <lineage>
        <taxon>Bacteria</taxon>
        <taxon>Pseudomonadati</taxon>
        <taxon>Thermodesulfobacteriota</taxon>
        <taxon>Desulfuromonadia</taxon>
        <taxon>Geobacterales</taxon>
        <taxon>Geobacteraceae</taxon>
        <taxon>Geomonas</taxon>
    </lineage>
</organism>
<keyword evidence="2 6" id="KW-0349">Heme</keyword>
<dbReference type="GO" id="GO:0009055">
    <property type="term" value="F:electron transfer activity"/>
    <property type="evidence" value="ECO:0007669"/>
    <property type="project" value="InterPro"/>
</dbReference>
<evidence type="ECO:0000256" key="1">
    <source>
        <dbReference type="ARBA" id="ARBA00022448"/>
    </source>
</evidence>
<dbReference type="PANTHER" id="PTHR33751:SF1">
    <property type="entry name" value="CBB3-TYPE CYTOCHROME C OXIDASE SUBUNIT FIXP"/>
    <property type="match status" value="1"/>
</dbReference>
<dbReference type="InterPro" id="IPR036909">
    <property type="entry name" value="Cyt_c-like_dom_sf"/>
</dbReference>
<evidence type="ECO:0000256" key="3">
    <source>
        <dbReference type="ARBA" id="ARBA00022723"/>
    </source>
</evidence>
<accession>A0A4S1CC01</accession>
<feature type="transmembrane region" description="Helical" evidence="7">
    <location>
        <begin position="21"/>
        <end position="43"/>
    </location>
</feature>
<dbReference type="PRINTS" id="PR00605">
    <property type="entry name" value="CYTCHROMECIC"/>
</dbReference>